<dbReference type="Proteomes" id="UP000077202">
    <property type="component" value="Unassembled WGS sequence"/>
</dbReference>
<dbReference type="PANTHER" id="PTHR36393">
    <property type="entry name" value="SULFATE ADENYLYLTRANSFERASE SUBUNIT"/>
    <property type="match status" value="1"/>
</dbReference>
<evidence type="ECO:0000313" key="3">
    <source>
        <dbReference type="Proteomes" id="UP000077202"/>
    </source>
</evidence>
<evidence type="ECO:0000313" key="2">
    <source>
        <dbReference type="EMBL" id="OAE30136.1"/>
    </source>
</evidence>
<keyword evidence="3" id="KW-1185">Reference proteome</keyword>
<accession>A0A176WDE0</accession>
<protein>
    <submittedName>
        <fullName evidence="2">Uncharacterized protein</fullName>
    </submittedName>
</protein>
<name>A0A176WDE0_MARPO</name>
<evidence type="ECO:0000256" key="1">
    <source>
        <dbReference type="SAM" id="MobiDB-lite"/>
    </source>
</evidence>
<reference evidence="2" key="1">
    <citation type="submission" date="2016-03" db="EMBL/GenBank/DDBJ databases">
        <title>Mechanisms controlling the formation of the plant cell surface in tip-growing cells are functionally conserved among land plants.</title>
        <authorList>
            <person name="Honkanen S."/>
            <person name="Jones V.A."/>
            <person name="Morieri G."/>
            <person name="Champion C."/>
            <person name="Hetherington A.J."/>
            <person name="Kelly S."/>
            <person name="Saint-Marcoux D."/>
            <person name="Proust H."/>
            <person name="Prescott H."/>
            <person name="Dolan L."/>
        </authorList>
    </citation>
    <scope>NUCLEOTIDE SEQUENCE [LARGE SCALE GENOMIC DNA]</scope>
    <source>
        <tissue evidence="2">Whole gametophyte</tissue>
    </source>
</reference>
<feature type="compositionally biased region" description="Gly residues" evidence="1">
    <location>
        <begin position="92"/>
        <end position="119"/>
    </location>
</feature>
<gene>
    <name evidence="2" type="ORF">AXG93_246s1070</name>
</gene>
<sequence>MAEAIVMSRTAFLPARTLPRSAGWCRYGSAQAQVLDLRVPAKIRIPGGAGQARITCWGDRREAARNALEGALGDKKETFEKWNEEIKKREAGGGGPKGRGRGWGGGGGGGGGSGGGGGKGDGDSDNVSNEGKWEEAKQIAYAFGGLAALYLILTEGKAMVALFMNSVLWVSRGFKRPAPRRPVLSESLFELIPSNILLAKYKVPSEVFPDFGVGCQFSNDSTACPNVNSMATKPIGQVKIIRSFRNHYGSEQGMRGGLRTLECSRSARPLGSVCTGQGLPASVLQYDTHDKCGVDIGTSPGLFGFSPLRTSNRVWGSRLLPHTQDGKIACTLMPGTRKPETEELDAVSSRK</sequence>
<dbReference type="EMBL" id="LVLJ01001352">
    <property type="protein sequence ID" value="OAE30136.1"/>
    <property type="molecule type" value="Genomic_DNA"/>
</dbReference>
<dbReference type="AlphaFoldDB" id="A0A176WDE0"/>
<dbReference type="PANTHER" id="PTHR36393:SF1">
    <property type="entry name" value="SULFATE ADENYLYLTRANSFERASE SUBUNIT"/>
    <property type="match status" value="1"/>
</dbReference>
<comment type="caution">
    <text evidence="2">The sequence shown here is derived from an EMBL/GenBank/DDBJ whole genome shotgun (WGS) entry which is preliminary data.</text>
</comment>
<feature type="region of interest" description="Disordered" evidence="1">
    <location>
        <begin position="86"/>
        <end position="130"/>
    </location>
</feature>
<proteinExistence type="predicted"/>
<organism evidence="2 3">
    <name type="scientific">Marchantia polymorpha subsp. ruderalis</name>
    <dbReference type="NCBI Taxonomy" id="1480154"/>
    <lineage>
        <taxon>Eukaryota</taxon>
        <taxon>Viridiplantae</taxon>
        <taxon>Streptophyta</taxon>
        <taxon>Embryophyta</taxon>
        <taxon>Marchantiophyta</taxon>
        <taxon>Marchantiopsida</taxon>
        <taxon>Marchantiidae</taxon>
        <taxon>Marchantiales</taxon>
        <taxon>Marchantiaceae</taxon>
        <taxon>Marchantia</taxon>
    </lineage>
</organism>